<name>L0DBB9_SINAD</name>
<protein>
    <submittedName>
        <fullName evidence="1">Uncharacterized protein</fullName>
    </submittedName>
</protein>
<dbReference type="KEGG" id="saci:Sinac_1557"/>
<keyword evidence="2" id="KW-1185">Reference proteome</keyword>
<proteinExistence type="predicted"/>
<evidence type="ECO:0000313" key="1">
    <source>
        <dbReference type="EMBL" id="AGA25936.1"/>
    </source>
</evidence>
<gene>
    <name evidence="1" type="ordered locus">Sinac_1557</name>
</gene>
<dbReference type="STRING" id="886293.Sinac_1557"/>
<accession>L0DBB9</accession>
<sequence length="279" mass="29730">MELLLLDPVLHLTATAVVLLVQRRRRSFLDRERRDHEPRVGPLAQMLGLGHHPTFSAPGLLRLITQLGEDPGRLFRRLELLACLGQFRRDRRRQPGVLGQADQVIHAVVLTPAKDLLAAEPAVGADQDLHLRPRLADLRDDPLEGLHRAGAGINVGGTQPGTEQVVAAEDVEREIAVSLVVAVEKAAKLAAMDRVVGGVEVQNDPLGGSAVGLKKEGNEEPFDLMGLTGDLLVTALSVGPDRGQFQAVEGTLASQRLAAIAEPWPVLAGGIGLADDGGQ</sequence>
<organism evidence="1 2">
    <name type="scientific">Singulisphaera acidiphila (strain ATCC BAA-1392 / DSM 18658 / VKM B-2454 / MOB10)</name>
    <dbReference type="NCBI Taxonomy" id="886293"/>
    <lineage>
        <taxon>Bacteria</taxon>
        <taxon>Pseudomonadati</taxon>
        <taxon>Planctomycetota</taxon>
        <taxon>Planctomycetia</taxon>
        <taxon>Isosphaerales</taxon>
        <taxon>Isosphaeraceae</taxon>
        <taxon>Singulisphaera</taxon>
    </lineage>
</organism>
<dbReference type="AlphaFoldDB" id="L0DBB9"/>
<evidence type="ECO:0000313" key="2">
    <source>
        <dbReference type="Proteomes" id="UP000010798"/>
    </source>
</evidence>
<dbReference type="HOGENOM" id="CLU_997141_0_0_0"/>
<reference evidence="1 2" key="1">
    <citation type="submission" date="2012-02" db="EMBL/GenBank/DDBJ databases">
        <title>Complete sequence of chromosome of Singulisphaera acidiphila DSM 18658.</title>
        <authorList>
            <consortium name="US DOE Joint Genome Institute (JGI-PGF)"/>
            <person name="Lucas S."/>
            <person name="Copeland A."/>
            <person name="Lapidus A."/>
            <person name="Glavina del Rio T."/>
            <person name="Dalin E."/>
            <person name="Tice H."/>
            <person name="Bruce D."/>
            <person name="Goodwin L."/>
            <person name="Pitluck S."/>
            <person name="Peters L."/>
            <person name="Ovchinnikova G."/>
            <person name="Chertkov O."/>
            <person name="Kyrpides N."/>
            <person name="Mavromatis K."/>
            <person name="Ivanova N."/>
            <person name="Brettin T."/>
            <person name="Detter J.C."/>
            <person name="Han C."/>
            <person name="Larimer F."/>
            <person name="Land M."/>
            <person name="Hauser L."/>
            <person name="Markowitz V."/>
            <person name="Cheng J.-F."/>
            <person name="Hugenholtz P."/>
            <person name="Woyke T."/>
            <person name="Wu D."/>
            <person name="Tindall B."/>
            <person name="Pomrenke H."/>
            <person name="Brambilla E."/>
            <person name="Klenk H.-P."/>
            <person name="Eisen J.A."/>
        </authorList>
    </citation>
    <scope>NUCLEOTIDE SEQUENCE [LARGE SCALE GENOMIC DNA]</scope>
    <source>
        <strain evidence="2">ATCC BAA-1392 / DSM 18658 / VKM B-2454 / MOB10</strain>
    </source>
</reference>
<dbReference type="EMBL" id="CP003364">
    <property type="protein sequence ID" value="AGA25936.1"/>
    <property type="molecule type" value="Genomic_DNA"/>
</dbReference>
<dbReference type="Proteomes" id="UP000010798">
    <property type="component" value="Chromosome"/>
</dbReference>